<gene>
    <name evidence="1" type="ORF">DEU51_12559</name>
</gene>
<evidence type="ECO:0000313" key="1">
    <source>
        <dbReference type="EMBL" id="RDL13462.1"/>
    </source>
</evidence>
<evidence type="ECO:0000313" key="2">
    <source>
        <dbReference type="Proteomes" id="UP000255365"/>
    </source>
</evidence>
<comment type="caution">
    <text evidence="1">The sequence shown here is derived from an EMBL/GenBank/DDBJ whole genome shotgun (WGS) entry which is preliminary data.</text>
</comment>
<dbReference type="AlphaFoldDB" id="A0A370S133"/>
<dbReference type="RefSeq" id="WP_115148374.1">
    <property type="nucleotide sequence ID" value="NZ_QRAV01000025.1"/>
</dbReference>
<dbReference type="Proteomes" id="UP000255365">
    <property type="component" value="Unassembled WGS sequence"/>
</dbReference>
<sequence length="69" mass="7878">MTDEYKKALGIPADHTLTEISSTREQRKGQDADIYVFEERNAAGEVVGTHQIRDTMSIYPPQTRRIIVE</sequence>
<name>A0A370S133_PSEJE</name>
<organism evidence="1 2">
    <name type="scientific">Pseudomonas jessenii</name>
    <dbReference type="NCBI Taxonomy" id="77298"/>
    <lineage>
        <taxon>Bacteria</taxon>
        <taxon>Pseudomonadati</taxon>
        <taxon>Pseudomonadota</taxon>
        <taxon>Gammaproteobacteria</taxon>
        <taxon>Pseudomonadales</taxon>
        <taxon>Pseudomonadaceae</taxon>
        <taxon>Pseudomonas</taxon>
    </lineage>
</organism>
<reference evidence="1 2" key="1">
    <citation type="submission" date="2018-07" db="EMBL/GenBank/DDBJ databases">
        <title>Genome sequencing of rice bacterial endophytes.</title>
        <authorList>
            <person name="Venturi V."/>
        </authorList>
    </citation>
    <scope>NUCLEOTIDE SEQUENCE [LARGE SCALE GENOMIC DNA]</scope>
    <source>
        <strain evidence="1 2">E2333</strain>
    </source>
</reference>
<protein>
    <submittedName>
        <fullName evidence="1">Uncharacterized protein</fullName>
    </submittedName>
</protein>
<accession>A0A370S133</accession>
<proteinExistence type="predicted"/>
<dbReference type="EMBL" id="QRAV01000025">
    <property type="protein sequence ID" value="RDL13462.1"/>
    <property type="molecule type" value="Genomic_DNA"/>
</dbReference>